<comment type="caution">
    <text evidence="1">The sequence shown here is derived from an EMBL/GenBank/DDBJ whole genome shotgun (WGS) entry which is preliminary data.</text>
</comment>
<protein>
    <submittedName>
        <fullName evidence="1">Uncharacterized protein</fullName>
    </submittedName>
</protein>
<organism evidence="1 2">
    <name type="scientific">Trifolium pratense</name>
    <name type="common">Red clover</name>
    <dbReference type="NCBI Taxonomy" id="57577"/>
    <lineage>
        <taxon>Eukaryota</taxon>
        <taxon>Viridiplantae</taxon>
        <taxon>Streptophyta</taxon>
        <taxon>Embryophyta</taxon>
        <taxon>Tracheophyta</taxon>
        <taxon>Spermatophyta</taxon>
        <taxon>Magnoliopsida</taxon>
        <taxon>eudicotyledons</taxon>
        <taxon>Gunneridae</taxon>
        <taxon>Pentapetalae</taxon>
        <taxon>rosids</taxon>
        <taxon>fabids</taxon>
        <taxon>Fabales</taxon>
        <taxon>Fabaceae</taxon>
        <taxon>Papilionoideae</taxon>
        <taxon>50 kb inversion clade</taxon>
        <taxon>NPAAA clade</taxon>
        <taxon>Hologalegina</taxon>
        <taxon>IRL clade</taxon>
        <taxon>Trifolieae</taxon>
        <taxon>Trifolium</taxon>
    </lineage>
</organism>
<reference evidence="1 2" key="2">
    <citation type="journal article" date="2017" name="Front. Plant Sci.">
        <title>Gene Classification and Mining of Molecular Markers Useful in Red Clover (Trifolium pratense) Breeding.</title>
        <authorList>
            <person name="Istvanek J."/>
            <person name="Dluhosova J."/>
            <person name="Dluhos P."/>
            <person name="Patkova L."/>
            <person name="Nedelnik J."/>
            <person name="Repkova J."/>
        </authorList>
    </citation>
    <scope>NUCLEOTIDE SEQUENCE [LARGE SCALE GENOMIC DNA]</scope>
    <source>
        <strain evidence="2">cv. Tatra</strain>
        <tissue evidence="1">Young leaves</tissue>
    </source>
</reference>
<evidence type="ECO:0000313" key="2">
    <source>
        <dbReference type="Proteomes" id="UP000236291"/>
    </source>
</evidence>
<dbReference type="EMBL" id="ASHM01009292">
    <property type="protein sequence ID" value="PNY17352.1"/>
    <property type="molecule type" value="Genomic_DNA"/>
</dbReference>
<name>A0A2K3PPY2_TRIPR</name>
<sequence>MNLIGTTTGSNSVCIPWAAQPVLSMRDKLIHHSTHCRHQYHQQQRVFDSDRAIYGSWTLLVPLARAGTVSTGIKATESKKGAAQP</sequence>
<dbReference type="AlphaFoldDB" id="A0A2K3PPY2"/>
<accession>A0A2K3PPY2</accession>
<gene>
    <name evidence="1" type="ORF">L195_g014093</name>
</gene>
<reference evidence="1 2" key="1">
    <citation type="journal article" date="2014" name="Am. J. Bot.">
        <title>Genome assembly and annotation for red clover (Trifolium pratense; Fabaceae).</title>
        <authorList>
            <person name="Istvanek J."/>
            <person name="Jaros M."/>
            <person name="Krenek A."/>
            <person name="Repkova J."/>
        </authorList>
    </citation>
    <scope>NUCLEOTIDE SEQUENCE [LARGE SCALE GENOMIC DNA]</scope>
    <source>
        <strain evidence="2">cv. Tatra</strain>
        <tissue evidence="1">Young leaves</tissue>
    </source>
</reference>
<proteinExistence type="predicted"/>
<evidence type="ECO:0000313" key="1">
    <source>
        <dbReference type="EMBL" id="PNY17352.1"/>
    </source>
</evidence>
<dbReference type="Proteomes" id="UP000236291">
    <property type="component" value="Unassembled WGS sequence"/>
</dbReference>